<name>A0ACB8UEN7_9APHY</name>
<evidence type="ECO:0000313" key="2">
    <source>
        <dbReference type="Proteomes" id="UP001055072"/>
    </source>
</evidence>
<keyword evidence="2" id="KW-1185">Reference proteome</keyword>
<comment type="caution">
    <text evidence="1">The sequence shown here is derived from an EMBL/GenBank/DDBJ whole genome shotgun (WGS) entry which is preliminary data.</text>
</comment>
<evidence type="ECO:0000313" key="1">
    <source>
        <dbReference type="EMBL" id="KAI0092822.1"/>
    </source>
</evidence>
<sequence length="354" mass="39129">MALSDLPIELIDTIFEPLSASTLAVLSRTSQLFKPCASRLLYRHLALSSVTRNLSAVNTLASRPHLSPLVRKFSLTIEDDAADLDQKYYVRLSQALRSLQDVTSLELHIDANLSWVLPKSSSYPHLRHFSCSFGLDKDVTMFLTRTPALRSLQLAAESPNCCPLPRSAVPNLISYTGPPNLLPQLLPARPLNSLHLSGDLTIEDIEHFTDAPTPTATHPHCRDRWSTPTTSGADAIETLSTITSAHPVSVIEALAGACPNLVSLQLIASYAFWQAPDITFCTRVSAALSHLRHLNAFELSGIHWQFRNREILTTDGTCVEKEWMSPPVTPRLDAMEGLGGGDWEFDEAFMEWAY</sequence>
<reference evidence="1" key="1">
    <citation type="journal article" date="2021" name="Environ. Microbiol.">
        <title>Gene family expansions and transcriptome signatures uncover fungal adaptations to wood decay.</title>
        <authorList>
            <person name="Hage H."/>
            <person name="Miyauchi S."/>
            <person name="Viragh M."/>
            <person name="Drula E."/>
            <person name="Min B."/>
            <person name="Chaduli D."/>
            <person name="Navarro D."/>
            <person name="Favel A."/>
            <person name="Norest M."/>
            <person name="Lesage-Meessen L."/>
            <person name="Balint B."/>
            <person name="Merenyi Z."/>
            <person name="de Eugenio L."/>
            <person name="Morin E."/>
            <person name="Martinez A.T."/>
            <person name="Baldrian P."/>
            <person name="Stursova M."/>
            <person name="Martinez M.J."/>
            <person name="Novotny C."/>
            <person name="Magnuson J.K."/>
            <person name="Spatafora J.W."/>
            <person name="Maurice S."/>
            <person name="Pangilinan J."/>
            <person name="Andreopoulos W."/>
            <person name="LaButti K."/>
            <person name="Hundley H."/>
            <person name="Na H."/>
            <person name="Kuo A."/>
            <person name="Barry K."/>
            <person name="Lipzen A."/>
            <person name="Henrissat B."/>
            <person name="Riley R."/>
            <person name="Ahrendt S."/>
            <person name="Nagy L.G."/>
            <person name="Grigoriev I.V."/>
            <person name="Martin F."/>
            <person name="Rosso M.N."/>
        </authorList>
    </citation>
    <scope>NUCLEOTIDE SEQUENCE</scope>
    <source>
        <strain evidence="1">CBS 384.51</strain>
    </source>
</reference>
<dbReference type="EMBL" id="MU274903">
    <property type="protein sequence ID" value="KAI0092822.1"/>
    <property type="molecule type" value="Genomic_DNA"/>
</dbReference>
<accession>A0ACB8UEN7</accession>
<dbReference type="Proteomes" id="UP001055072">
    <property type="component" value="Unassembled WGS sequence"/>
</dbReference>
<organism evidence="1 2">
    <name type="scientific">Irpex rosettiformis</name>
    <dbReference type="NCBI Taxonomy" id="378272"/>
    <lineage>
        <taxon>Eukaryota</taxon>
        <taxon>Fungi</taxon>
        <taxon>Dikarya</taxon>
        <taxon>Basidiomycota</taxon>
        <taxon>Agaricomycotina</taxon>
        <taxon>Agaricomycetes</taxon>
        <taxon>Polyporales</taxon>
        <taxon>Irpicaceae</taxon>
        <taxon>Irpex</taxon>
    </lineage>
</organism>
<proteinExistence type="predicted"/>
<protein>
    <submittedName>
        <fullName evidence="1">Uncharacterized protein</fullName>
    </submittedName>
</protein>
<gene>
    <name evidence="1" type="ORF">BDY19DRAFT_1024845</name>
</gene>